<evidence type="ECO:0000313" key="2">
    <source>
        <dbReference type="EMBL" id="EDQ50079.1"/>
    </source>
</evidence>
<proteinExistence type="predicted"/>
<reference evidence="2" key="1">
    <citation type="journal article" date="2008" name="Science">
        <title>The Physcomitrella genome reveals evolutionary insights into the conquest of land by plants.</title>
        <authorList>
            <person name="Rensing S."/>
            <person name="Lang D."/>
            <person name="Zimmer A."/>
            <person name="Terry A."/>
            <person name="Salamov A."/>
            <person name="Shapiro H."/>
            <person name="Nishiyama T."/>
            <person name="Perroud P.-F."/>
            <person name="Lindquist E."/>
            <person name="Kamisugi Y."/>
            <person name="Tanahashi T."/>
            <person name="Sakakibara K."/>
            <person name="Fujita T."/>
            <person name="Oishi K."/>
            <person name="Shin-I T."/>
            <person name="Kuroki Y."/>
            <person name="Toyoda A."/>
            <person name="Suzuki Y."/>
            <person name="Hashimoto A."/>
            <person name="Yamaguchi K."/>
            <person name="Sugano A."/>
            <person name="Kohara Y."/>
            <person name="Fujiyama A."/>
            <person name="Anterola A."/>
            <person name="Aoki S."/>
            <person name="Ashton N."/>
            <person name="Barbazuk W.B."/>
            <person name="Barker E."/>
            <person name="Bennetzen J."/>
            <person name="Bezanilla M."/>
            <person name="Blankenship R."/>
            <person name="Cho S.H."/>
            <person name="Dutcher S."/>
            <person name="Estelle M."/>
            <person name="Fawcett J.A."/>
            <person name="Gundlach H."/>
            <person name="Hanada K."/>
            <person name="Heyl A."/>
            <person name="Hicks K.A."/>
            <person name="Hugh J."/>
            <person name="Lohr M."/>
            <person name="Mayer K."/>
            <person name="Melkozernov A."/>
            <person name="Murata T."/>
            <person name="Nelson D."/>
            <person name="Pils B."/>
            <person name="Prigge M."/>
            <person name="Reiss B."/>
            <person name="Renner T."/>
            <person name="Rombauts S."/>
            <person name="Rushton P."/>
            <person name="Sanderfoot A."/>
            <person name="Schween G."/>
            <person name="Shiu S.-H."/>
            <person name="Stueber K."/>
            <person name="Theodoulou F.L."/>
            <person name="Tu H."/>
            <person name="Van de Peer Y."/>
            <person name="Verrier P.J."/>
            <person name="Waters E."/>
            <person name="Wood A."/>
            <person name="Yang L."/>
            <person name="Cove D."/>
            <person name="Cuming A."/>
            <person name="Hasebe M."/>
            <person name="Lucas S."/>
            <person name="Mishler D.B."/>
            <person name="Reski R."/>
            <person name="Grigoriev I."/>
            <person name="Quatrano R.S."/>
            <person name="Boore J.L."/>
        </authorList>
    </citation>
    <scope>NUCLEOTIDE SEQUENCE [LARGE SCALE GENOMIC DNA]</scope>
</reference>
<dbReference type="EMBL" id="DS545325">
    <property type="protein sequence ID" value="EDQ50079.1"/>
    <property type="molecule type" value="Genomic_DNA"/>
</dbReference>
<organism>
    <name type="scientific">Physcomitrium patens</name>
    <name type="common">Spreading-leaved earth moss</name>
    <name type="synonym">Physcomitrella patens</name>
    <dbReference type="NCBI Taxonomy" id="3218"/>
    <lineage>
        <taxon>Eukaryota</taxon>
        <taxon>Viridiplantae</taxon>
        <taxon>Streptophyta</taxon>
        <taxon>Embryophyta</taxon>
        <taxon>Bryophyta</taxon>
        <taxon>Bryophytina</taxon>
        <taxon>Bryopsida</taxon>
        <taxon>Funariidae</taxon>
        <taxon>Funariales</taxon>
        <taxon>Funariaceae</taxon>
        <taxon>Physcomitrium</taxon>
    </lineage>
</organism>
<dbReference type="AlphaFoldDB" id="A9U2L9"/>
<gene>
    <name evidence="2" type="ORF">PHYPADRAFT_100856</name>
</gene>
<accession>A9U2L9</accession>
<protein>
    <submittedName>
        <fullName evidence="2">Predicted protein</fullName>
    </submittedName>
</protein>
<evidence type="ECO:0000256" key="1">
    <source>
        <dbReference type="SAM" id="MobiDB-lite"/>
    </source>
</evidence>
<sequence>MHKATRSQKLVLTPPLGKPNQPQGIPSKLREPLHLDNQLEFSEDLDNPIGDFIEVILDQSELTHNSTTNYSRELENPISILSPNQPRPRNLLIPMASGGASTGGGGLLGIPINPLVQPWRLPIVVLGGLPIASIPPHLPLFKGTRDEYPSAHVERFIEILTTCLITDVRYFLVWFPTTLKEGAYEWYRNHPANTFVDWDMLQRAFLEEFRPEVVTRFVSTLLTDDTLKNFFIQGFSKETTIREILNSRPQTLADAKRAARVIEQINKEHDRIWRKEDQNIPNFIPIHAQGTGSSLNSNQPSIAMPLHSMQQYPTLLDTRLPAALPVLTFPEKNWREEMKREMQSVQQGFQDQISQQMKLMTDQMAALARIQNFNPPLPPIESENHSSGLWCTRCGQPGHTFQFCNENPSCWLESQVVCGNCGGNHPTNKCRKRDKVFPLQPPPGNYVQQGYDNRRGERQPPHNNTLQPPNLYYDYNNNRQNHHPPTRLQINRGFLPMNQNQNRGPFIQNQANVGQGSQDARFINQTNSGMIDRQSSTSSIVIQPIPPESNLIRHELLQPKMLNPPMKPALAIMTRSRAANMPSVLEEEESLTESPPRLSELEDIARKTKETINNRGEETLEFDPLIGDLPFQLRDHDGEPSIKPDTCDWKGPAIPKLELIQPSKTQAQSELGAYDLWADLGRIKADITITQFLEISPIARKILKLETSIKCRRKAKVKVAARMQTSRKLVDMPISVTTPNIQRQAQMKKPGTGSEPQLLDITHHVSGCIGPGLYDWKDDGQFAQWLEDNPHLDLEHTTCYIEASMRELEDGYPGLAIVIDDIIYEDVCHLTIDGTQFEDIDTLLKEKDLLPPLHVRKINRGLDIGTDLSIYPPIPSDWYRGPTKLDYAKPSDWKSLDVSLDGEDPKPIKIGSQLTIELLGVVVPEPEFPIDAEALAKLLRIRSKSLDLPLRDKS</sequence>
<name>A9U2L9_PHYPA</name>
<feature type="region of interest" description="Disordered" evidence="1">
    <location>
        <begin position="1"/>
        <end position="27"/>
    </location>
</feature>